<dbReference type="Gene3D" id="2.30.130.10">
    <property type="entry name" value="PUA domain"/>
    <property type="match status" value="1"/>
</dbReference>
<feature type="binding site" evidence="8">
    <location>
        <position position="53"/>
    </location>
    <ligand>
        <name>substrate</name>
    </ligand>
</feature>
<feature type="binding site" evidence="8">
    <location>
        <position position="14"/>
    </location>
    <ligand>
        <name>ATP</name>
        <dbReference type="ChEBI" id="CHEBI:30616"/>
    </ligand>
</feature>
<dbReference type="PROSITE" id="PS50890">
    <property type="entry name" value="PUA"/>
    <property type="match status" value="1"/>
</dbReference>
<evidence type="ECO:0000256" key="1">
    <source>
        <dbReference type="ARBA" id="ARBA00022490"/>
    </source>
</evidence>
<dbReference type="InterPro" id="IPR011529">
    <property type="entry name" value="Glu_5kinase"/>
</dbReference>
<dbReference type="InterPro" id="IPR036974">
    <property type="entry name" value="PUA_sf"/>
</dbReference>
<keyword evidence="1 8" id="KW-0963">Cytoplasm</keyword>
<dbReference type="SUPFAM" id="SSF88697">
    <property type="entry name" value="PUA domain-like"/>
    <property type="match status" value="1"/>
</dbReference>
<organism evidence="10 11">
    <name type="scientific">Sphaerochaeta associata</name>
    <dbReference type="NCBI Taxonomy" id="1129264"/>
    <lineage>
        <taxon>Bacteria</taxon>
        <taxon>Pseudomonadati</taxon>
        <taxon>Spirochaetota</taxon>
        <taxon>Spirochaetia</taxon>
        <taxon>Spirochaetales</taxon>
        <taxon>Sphaerochaetaceae</taxon>
        <taxon>Sphaerochaeta</taxon>
    </lineage>
</organism>
<keyword evidence="7 8" id="KW-0067">ATP-binding</keyword>
<dbReference type="InterPro" id="IPR041739">
    <property type="entry name" value="G5K_ProB"/>
</dbReference>
<comment type="similarity">
    <text evidence="8">Belongs to the glutamate 5-kinase family.</text>
</comment>
<sequence length="374" mass="40531">MSRELQDVKRIVLKVGTNLLSSKDGIDELCIDSIVEQIALLMQKNYQVLLVTSGAIGMGAKELHLKGPVKQVAMRQACASIGQLLLMSSYRRAFKKHGLVCSQILLTRKDLNNRHTYVNLRNSVFTLLELGVIPIFNENDVVSTAEIGSAFGDNDRMSAMVASKIDADLLIILTDIPGLYTADPKKDSKAELLSEIEVLDEDILAYAGGAGSTYSTGGMKTKLLAAKIAAVAGCATIIASGYEKNALLRLMEAETLGTYIHPAKRLSQRERWILNNSHQGSIEVDDGAKQALLSKKSLLPKGVVRVHGVFSEGDVIQVCSADGKPFAKAVPYLNSTDIASVAGHSSKDIQRILGTGYKDMIFRPEDLVLLDDVE</sequence>
<comment type="catalytic activity">
    <reaction evidence="8">
        <text>L-glutamate + ATP = L-glutamyl 5-phosphate + ADP</text>
        <dbReference type="Rhea" id="RHEA:14877"/>
        <dbReference type="ChEBI" id="CHEBI:29985"/>
        <dbReference type="ChEBI" id="CHEBI:30616"/>
        <dbReference type="ChEBI" id="CHEBI:58274"/>
        <dbReference type="ChEBI" id="CHEBI:456216"/>
        <dbReference type="EC" id="2.7.2.11"/>
    </reaction>
</comment>
<dbReference type="PANTHER" id="PTHR43654">
    <property type="entry name" value="GLUTAMATE 5-KINASE"/>
    <property type="match status" value="1"/>
</dbReference>
<dbReference type="Proteomes" id="UP000829708">
    <property type="component" value="Chromosome"/>
</dbReference>
<evidence type="ECO:0000256" key="4">
    <source>
        <dbReference type="ARBA" id="ARBA00022679"/>
    </source>
</evidence>
<evidence type="ECO:0000313" key="10">
    <source>
        <dbReference type="EMBL" id="UOM49884.1"/>
    </source>
</evidence>
<keyword evidence="3 8" id="KW-0641">Proline biosynthesis</keyword>
<evidence type="ECO:0000256" key="5">
    <source>
        <dbReference type="ARBA" id="ARBA00022741"/>
    </source>
</evidence>
<comment type="function">
    <text evidence="8">Catalyzes the transfer of a phosphate group to glutamate to form L-glutamate 5-phosphate.</text>
</comment>
<name>A0ABY4DA16_9SPIR</name>
<evidence type="ECO:0000256" key="2">
    <source>
        <dbReference type="ARBA" id="ARBA00022605"/>
    </source>
</evidence>
<dbReference type="Gene3D" id="3.40.1160.10">
    <property type="entry name" value="Acetylglutamate kinase-like"/>
    <property type="match status" value="1"/>
</dbReference>
<gene>
    <name evidence="8 10" type="primary">proB</name>
    <name evidence="10" type="ORF">MUG09_09975</name>
</gene>
<evidence type="ECO:0000256" key="3">
    <source>
        <dbReference type="ARBA" id="ARBA00022650"/>
    </source>
</evidence>
<dbReference type="SUPFAM" id="SSF53633">
    <property type="entry name" value="Carbamate kinase-like"/>
    <property type="match status" value="1"/>
</dbReference>
<dbReference type="Pfam" id="PF01472">
    <property type="entry name" value="PUA"/>
    <property type="match status" value="1"/>
</dbReference>
<comment type="pathway">
    <text evidence="8">Amino-acid biosynthesis; L-proline biosynthesis; L-glutamate 5-semialdehyde from L-glutamate: step 1/2.</text>
</comment>
<comment type="subcellular location">
    <subcellularLocation>
        <location evidence="8">Cytoplasm</location>
    </subcellularLocation>
</comment>
<keyword evidence="5 8" id="KW-0547">Nucleotide-binding</keyword>
<dbReference type="GO" id="GO:0004349">
    <property type="term" value="F:glutamate 5-kinase activity"/>
    <property type="evidence" value="ECO:0007669"/>
    <property type="project" value="UniProtKB-EC"/>
</dbReference>
<dbReference type="HAMAP" id="MF_00456">
    <property type="entry name" value="ProB"/>
    <property type="match status" value="1"/>
</dbReference>
<dbReference type="PIRSF" id="PIRSF000729">
    <property type="entry name" value="GK"/>
    <property type="match status" value="1"/>
</dbReference>
<dbReference type="InterPro" id="IPR015947">
    <property type="entry name" value="PUA-like_sf"/>
</dbReference>
<evidence type="ECO:0000259" key="9">
    <source>
        <dbReference type="SMART" id="SM00359"/>
    </source>
</evidence>
<dbReference type="InterPro" id="IPR036393">
    <property type="entry name" value="AceGlu_kinase-like_sf"/>
</dbReference>
<dbReference type="EC" id="2.7.2.11" evidence="8"/>
<dbReference type="RefSeq" id="WP_244771278.1">
    <property type="nucleotide sequence ID" value="NZ_CP094929.1"/>
</dbReference>
<feature type="binding site" evidence="8">
    <location>
        <begin position="174"/>
        <end position="175"/>
    </location>
    <ligand>
        <name>ATP</name>
        <dbReference type="ChEBI" id="CHEBI:30616"/>
    </ligand>
</feature>
<keyword evidence="2 8" id="KW-0028">Amino-acid biosynthesis</keyword>
<dbReference type="CDD" id="cd04242">
    <property type="entry name" value="AAK_G5K_ProB"/>
    <property type="match status" value="1"/>
</dbReference>
<evidence type="ECO:0000313" key="11">
    <source>
        <dbReference type="Proteomes" id="UP000829708"/>
    </source>
</evidence>
<keyword evidence="6 8" id="KW-0418">Kinase</keyword>
<dbReference type="SMART" id="SM00359">
    <property type="entry name" value="PUA"/>
    <property type="match status" value="1"/>
</dbReference>
<feature type="binding site" evidence="8">
    <location>
        <position position="140"/>
    </location>
    <ligand>
        <name>substrate</name>
    </ligand>
</feature>
<dbReference type="InterPro" id="IPR005715">
    <property type="entry name" value="Glu_5kinase/COase_Synthase"/>
</dbReference>
<evidence type="ECO:0000256" key="6">
    <source>
        <dbReference type="ARBA" id="ARBA00022777"/>
    </source>
</evidence>
<dbReference type="InterPro" id="IPR002478">
    <property type="entry name" value="PUA"/>
</dbReference>
<dbReference type="InterPro" id="IPR019797">
    <property type="entry name" value="Glutamate_5-kinase_CS"/>
</dbReference>
<evidence type="ECO:0000256" key="8">
    <source>
        <dbReference type="HAMAP-Rule" id="MF_00456"/>
    </source>
</evidence>
<accession>A0ABY4DA16</accession>
<dbReference type="PROSITE" id="PS00902">
    <property type="entry name" value="GLUTAMATE_5_KINASE"/>
    <property type="match status" value="1"/>
</dbReference>
<dbReference type="PANTHER" id="PTHR43654:SF3">
    <property type="entry name" value="GLUTAMATE 5-KINASE"/>
    <property type="match status" value="1"/>
</dbReference>
<feature type="binding site" evidence="8">
    <location>
        <position position="154"/>
    </location>
    <ligand>
        <name>substrate</name>
    </ligand>
</feature>
<feature type="domain" description="PUA" evidence="9">
    <location>
        <begin position="280"/>
        <end position="362"/>
    </location>
</feature>
<dbReference type="EMBL" id="CP094929">
    <property type="protein sequence ID" value="UOM49884.1"/>
    <property type="molecule type" value="Genomic_DNA"/>
</dbReference>
<protein>
    <recommendedName>
        <fullName evidence="8">Glutamate 5-kinase</fullName>
        <ecNumber evidence="8">2.7.2.11</ecNumber>
    </recommendedName>
    <alternativeName>
        <fullName evidence="8">Gamma-glutamyl kinase</fullName>
        <shortName evidence="8">GK</shortName>
    </alternativeName>
</protein>
<feature type="binding site" evidence="8">
    <location>
        <begin position="216"/>
        <end position="222"/>
    </location>
    <ligand>
        <name>ATP</name>
        <dbReference type="ChEBI" id="CHEBI:30616"/>
    </ligand>
</feature>
<dbReference type="PRINTS" id="PR00474">
    <property type="entry name" value="GLU5KINASE"/>
</dbReference>
<keyword evidence="11" id="KW-1185">Reference proteome</keyword>
<dbReference type="InterPro" id="IPR001048">
    <property type="entry name" value="Asp/Glu/Uridylate_kinase"/>
</dbReference>
<dbReference type="Pfam" id="PF00696">
    <property type="entry name" value="AA_kinase"/>
    <property type="match status" value="1"/>
</dbReference>
<dbReference type="CDD" id="cd21157">
    <property type="entry name" value="PUA_G5K"/>
    <property type="match status" value="1"/>
</dbReference>
<dbReference type="InterPro" id="IPR001057">
    <property type="entry name" value="Glu/AcGlu_kinase"/>
</dbReference>
<reference evidence="11" key="1">
    <citation type="journal article" date="2024" name="J Bioinform Genom">
        <title>Complete genome sequence of the type strain bacterium Sphaerochaeta associata GLS2t (VKM B-2742)t.</title>
        <authorList>
            <person name="Troshina O.Y."/>
            <person name="Tepeeva A.N."/>
            <person name="Arzamasceva V.O."/>
            <person name="Whitman W.B."/>
            <person name="Varghese N."/>
            <person name="Shapiro N."/>
            <person name="Woyke T."/>
            <person name="Kripides N.C."/>
            <person name="Vasilenko O.V."/>
        </authorList>
    </citation>
    <scope>NUCLEOTIDE SEQUENCE [LARGE SCALE GENOMIC DNA]</scope>
    <source>
        <strain evidence="11">GLS2T</strain>
    </source>
</reference>
<keyword evidence="4 8" id="KW-0808">Transferase</keyword>
<evidence type="ECO:0000256" key="7">
    <source>
        <dbReference type="ARBA" id="ARBA00022840"/>
    </source>
</evidence>
<dbReference type="NCBIfam" id="TIGR01027">
    <property type="entry name" value="proB"/>
    <property type="match status" value="1"/>
</dbReference>
<proteinExistence type="inferred from homology"/>